<accession>A0A0E3T7N5</accession>
<evidence type="ECO:0000313" key="5">
    <source>
        <dbReference type="EMBL" id="AKC03430.1"/>
    </source>
</evidence>
<dbReference type="Proteomes" id="UP000152300">
    <property type="component" value="Segment"/>
</dbReference>
<dbReference type="Gene3D" id="1.25.40.20">
    <property type="entry name" value="Ankyrin repeat-containing domain"/>
    <property type="match status" value="3"/>
</dbReference>
<dbReference type="InterPro" id="IPR002110">
    <property type="entry name" value="Ankyrin_rpt"/>
</dbReference>
<dbReference type="Proteomes" id="UP000163391">
    <property type="component" value="Segment"/>
</dbReference>
<dbReference type="PROSITE" id="PS50297">
    <property type="entry name" value="ANK_REP_REGION"/>
    <property type="match status" value="3"/>
</dbReference>
<proteinExistence type="predicted"/>
<gene>
    <name evidence="4" type="ORF">BVTX09c15_003</name>
    <name evidence="5" type="ORF">BVTX09c1_003</name>
</gene>
<feature type="repeat" description="ANK" evidence="3">
    <location>
        <begin position="147"/>
        <end position="181"/>
    </location>
</feature>
<evidence type="ECO:0000313" key="4">
    <source>
        <dbReference type="EMBL" id="AKC03172.1"/>
    </source>
</evidence>
<feature type="repeat" description="ANK" evidence="3">
    <location>
        <begin position="288"/>
        <end position="320"/>
    </location>
</feature>
<dbReference type="EMBL" id="KM875472">
    <property type="protein sequence ID" value="AKC03430.1"/>
    <property type="molecule type" value="Genomic_DNA"/>
</dbReference>
<evidence type="ECO:0000256" key="2">
    <source>
        <dbReference type="ARBA" id="ARBA00023043"/>
    </source>
</evidence>
<keyword evidence="2 3" id="KW-0040">ANK repeat</keyword>
<evidence type="ECO:0000313" key="7">
    <source>
        <dbReference type="Proteomes" id="UP000163391"/>
    </source>
</evidence>
<dbReference type="Pfam" id="PF00023">
    <property type="entry name" value="Ank"/>
    <property type="match status" value="1"/>
</dbReference>
<evidence type="ECO:0000256" key="1">
    <source>
        <dbReference type="ARBA" id="ARBA00022737"/>
    </source>
</evidence>
<reference evidence="6 7" key="1">
    <citation type="journal article" date="2015" name="Arch. Virol.">
        <title>Coinfection with multiple strains of bovine papular stomatitis virus.</title>
        <authorList>
            <person name="Huang T."/>
            <person name="Tulman E.R."/>
            <person name="Diel D.G."/>
            <person name="Khatiwada S."/>
            <person name="Sims W."/>
            <person name="Edwards J.F."/>
            <person name="Wen X."/>
            <person name="Kutish G.F."/>
            <person name="Rock D.L."/>
            <person name="Delhon G."/>
        </authorList>
    </citation>
    <scope>NUCLEOTIDE SEQUENCE [LARGE SCALE GENOMIC DNA]</scope>
    <source>
        <strain evidence="5">BV-TX09c1</strain>
        <strain evidence="4">BV-TX09c15</strain>
    </source>
</reference>
<organism evidence="5 7">
    <name type="scientific">Bovine papular stomatitis virus</name>
    <dbReference type="NCBI Taxonomy" id="129727"/>
    <lineage>
        <taxon>Viruses</taxon>
        <taxon>Varidnaviria</taxon>
        <taxon>Bamfordvirae</taxon>
        <taxon>Nucleocytoviricota</taxon>
        <taxon>Pokkesviricetes</taxon>
        <taxon>Chitovirales</taxon>
        <taxon>Poxviridae</taxon>
        <taxon>Chordopoxvirinae</taxon>
        <taxon>Parapoxvirus</taxon>
        <taxon>Parapoxvirus bovinestomatitis</taxon>
    </lineage>
</organism>
<dbReference type="Pfam" id="PF12796">
    <property type="entry name" value="Ank_2"/>
    <property type="match status" value="2"/>
</dbReference>
<dbReference type="PANTHER" id="PTHR24171:SF9">
    <property type="entry name" value="ANKYRIN REPEAT DOMAIN-CONTAINING PROTEIN 39"/>
    <property type="match status" value="1"/>
</dbReference>
<keyword evidence="1" id="KW-0677">Repeat</keyword>
<dbReference type="SUPFAM" id="SSF48403">
    <property type="entry name" value="Ankyrin repeat"/>
    <property type="match status" value="2"/>
</dbReference>
<protein>
    <submittedName>
        <fullName evidence="5">Ankyrin repeat protein</fullName>
    </submittedName>
</protein>
<name>A0A0E3T7N5_9POXV</name>
<sequence>MESALYDYCFTRGPDVRVSEVRQLLSLGADVNFTGGFGNTALHTYLHYDGPDPEVVRCLLEAGAHVDAVDRCCGALAPELYLLNSKSFDAELFAKLLFGPRTDTVFREFLSKVLYGAVVHRPFDQTTERVVDTLVALGADVNARGVVDRTPLHACLTGLAARADTVRLLLRHGADLNSMDVYSMTPMAVLLRSSDATLELVRLLADAGSDMRTTDFRCNTLLHQHAESYRPRPAIFEELIRRGCDPLATNVFGNTPLHSMATISSCKNTLLQPFVRAGLDIDALNARYGASPLHFATGHRNDAAAAKLVAAGARIDLRSRNGITPLDNIVAHNLGRAMRAVIKRSPPAHEVADALARAEVTVPTETTRQCVAYVIAHLGAAALADPDKHAHADFIRLCLADAAVLRTVTFGDPLCSALDLLRRRMDNLPADPPPRAILRLIARLAVYGPDLRERVVEMRARAALAHRLAGRSAGALPAELVARVLRLLPAAALRRL</sequence>
<evidence type="ECO:0000313" key="6">
    <source>
        <dbReference type="Proteomes" id="UP000152300"/>
    </source>
</evidence>
<evidence type="ECO:0000256" key="3">
    <source>
        <dbReference type="PROSITE-ProRule" id="PRU00023"/>
    </source>
</evidence>
<dbReference type="PROSITE" id="PS50088">
    <property type="entry name" value="ANK_REPEAT"/>
    <property type="match status" value="3"/>
</dbReference>
<feature type="repeat" description="ANK" evidence="3">
    <location>
        <begin position="37"/>
        <end position="71"/>
    </location>
</feature>
<dbReference type="PANTHER" id="PTHR24171">
    <property type="entry name" value="ANKYRIN REPEAT DOMAIN-CONTAINING PROTEIN 39-RELATED"/>
    <property type="match status" value="1"/>
</dbReference>
<dbReference type="SMART" id="SM00248">
    <property type="entry name" value="ANK"/>
    <property type="match status" value="7"/>
</dbReference>
<dbReference type="EMBL" id="KM875470">
    <property type="protein sequence ID" value="AKC03172.1"/>
    <property type="molecule type" value="Genomic_DNA"/>
</dbReference>
<dbReference type="InterPro" id="IPR036770">
    <property type="entry name" value="Ankyrin_rpt-contain_sf"/>
</dbReference>